<dbReference type="PANTHER" id="PTHR24171:SF8">
    <property type="entry name" value="BRCA1-ASSOCIATED RING DOMAIN PROTEIN 1"/>
    <property type="match status" value="1"/>
</dbReference>
<dbReference type="Gene3D" id="1.25.40.20">
    <property type="entry name" value="Ankyrin repeat-containing domain"/>
    <property type="match status" value="2"/>
</dbReference>
<keyword evidence="2 3" id="KW-0040">ANK repeat</keyword>
<feature type="transmembrane region" description="Helical" evidence="5">
    <location>
        <begin position="428"/>
        <end position="448"/>
    </location>
</feature>
<comment type="caution">
    <text evidence="7">The sequence shown here is derived from an EMBL/GenBank/DDBJ whole genome shotgun (WGS) entry which is preliminary data.</text>
</comment>
<keyword evidence="6" id="KW-0732">Signal</keyword>
<evidence type="ECO:0000256" key="3">
    <source>
        <dbReference type="PROSITE-ProRule" id="PRU00023"/>
    </source>
</evidence>
<evidence type="ECO:0000313" key="7">
    <source>
        <dbReference type="EMBL" id="KXH44211.1"/>
    </source>
</evidence>
<feature type="signal peptide" evidence="6">
    <location>
        <begin position="1"/>
        <end position="23"/>
    </location>
</feature>
<dbReference type="GO" id="GO:0004842">
    <property type="term" value="F:ubiquitin-protein transferase activity"/>
    <property type="evidence" value="ECO:0007669"/>
    <property type="project" value="TreeGrafter"/>
</dbReference>
<feature type="repeat" description="ANK" evidence="3">
    <location>
        <begin position="1297"/>
        <end position="1329"/>
    </location>
</feature>
<proteinExistence type="predicted"/>
<evidence type="ECO:0008006" key="9">
    <source>
        <dbReference type="Google" id="ProtNLM"/>
    </source>
</evidence>
<keyword evidence="5" id="KW-0812">Transmembrane</keyword>
<dbReference type="Proteomes" id="UP000070054">
    <property type="component" value="Unassembled WGS sequence"/>
</dbReference>
<dbReference type="Pfam" id="PF12796">
    <property type="entry name" value="Ank_2"/>
    <property type="match status" value="1"/>
</dbReference>
<keyword evidence="5" id="KW-0472">Membrane</keyword>
<feature type="transmembrane region" description="Helical" evidence="5">
    <location>
        <begin position="255"/>
        <end position="277"/>
    </location>
</feature>
<dbReference type="GO" id="GO:0085020">
    <property type="term" value="P:protein K6-linked ubiquitination"/>
    <property type="evidence" value="ECO:0007669"/>
    <property type="project" value="TreeGrafter"/>
</dbReference>
<evidence type="ECO:0000256" key="1">
    <source>
        <dbReference type="ARBA" id="ARBA00022737"/>
    </source>
</evidence>
<feature type="compositionally biased region" description="Basic and acidic residues" evidence="4">
    <location>
        <begin position="215"/>
        <end position="227"/>
    </location>
</feature>
<evidence type="ECO:0000313" key="8">
    <source>
        <dbReference type="Proteomes" id="UP000070054"/>
    </source>
</evidence>
<evidence type="ECO:0000256" key="4">
    <source>
        <dbReference type="SAM" id="MobiDB-lite"/>
    </source>
</evidence>
<dbReference type="OrthoDB" id="7464126at2759"/>
<sequence length="1390" mass="155421">MIVRWHFLFHATATLVMVGIAAGDDDLSDFYNDLVTDLGPFLSLFGESMTKQYLSESTTWCDYLIFALGPIGILTTVISVIRCCGYSWLKAFIGRSREGTATVKAELCTSTSRDVCELYNHGGIARVLGRPKILELIYIPSSHCHNRGGVKEELQLFRDYLQQNPNDHTHWKEKKAFRLRSWLSDTLLAWICARKKGESIEGGDLEASEGNVGIEKDSEVPDRERHPTTKCRLTPASQNPPNLSLNIGIIQLSPWMLYAVVAVGLILQGGVVTFAGLNAWAIGWAMDSGSRSADKDAPILFVIGTLIMSGGLIACAALIGRSTEEISYAHQKGSGSRLIWLQPHQVIGDQSFDPFAFFQTAKRPIEVWTTQNKKRPPGLKASSQQIVQRPGSKRSLVALREHKGFINQGSPRAYVTFSKWSSTAKVEIFSLLSIAAVLFGYVLQFTGLRRMKTWVSFAQLGTTLLMSMLRGMIRMRRLASDDDLLSIYGEAVVGHELNWLAFEIWRSLPEEPHLLTKLDSGVHPTLFEEIENWLSPKLSSNAKPALFMPYEELIDSTSHRQLLSIRQRLAHITGNLPVSYRLRGEEFQNWDDEYVKVRTKAKEIAAAICRIANSCIYERGKMDDIDTKIPNIFQRDNGVSYFLDEEAIDVTLKAPDGMSSLFWTMDAAYLEAILGLTLWAIVLNDRSRLGEQSATELVENARIISFHEHSEFEESLWYPVNVRWESSTAVIQFEEQEKLGLLNLWLSSSDNKKLPIWTTMNKEESNDTGGQTSCALKPREVFRLWGWSTFAEHLMKANAQDRQINAISAKIKFVRTKSSLVDICAQELFTYLLFGLKDALLRSPFLNEFNDAKPTINHIYRSLRMESSLVTKVVDMFVDSGLGTHTEALLCVVPALRSQFPTDTLEFKALGVLALNGRRKSGVELEFVIANIESRLNTRSIGPFLRLLCDGLQLLHPTQQDRSQLLIFSRLYEQRESIISYRAEIKTVFEDYKEFLNQLEILDQQAVISGIAVEYALDATKLAVSLESNNLDSVLRFLAKAAAVGFGAEKSLPSSKEMSNALMVAARQGSVGVLCILMNLGLDPNETGDGAKSPLEVCLEHGHEVCARVLISFGASVRAPGDQGLVLLNAAIRRNQKAQVDLLLEILDIRPYDYVTAIAEAWQCWKISYRRSSILSKLIKRRSNIGVSPATILSGESYNPGGSLVHEDGLLYYCLRTEEEVIAIYGLHLMLWALHSWRGMDYSTARELVRAGVWPDQPLATPYSNTALHLAVKWPITLEILISDDKIHPNIEVTNGAGHTPLCKAVCEGHYKSATLLLERGASPELIGRGQRPMDCAIHNKDEQMVRLLWDHGASIKSVGSRCQQRVVKATSPGEVEKLLSSWKQNNNPS</sequence>
<dbReference type="EMBL" id="JEMN01001208">
    <property type="protein sequence ID" value="KXH44211.1"/>
    <property type="molecule type" value="Genomic_DNA"/>
</dbReference>
<protein>
    <recommendedName>
        <fullName evidence="9">Ankyrin repeat protein</fullName>
    </recommendedName>
</protein>
<evidence type="ECO:0000256" key="5">
    <source>
        <dbReference type="SAM" id="Phobius"/>
    </source>
</evidence>
<gene>
    <name evidence="7" type="ORF">CNYM01_08539</name>
</gene>
<feature type="region of interest" description="Disordered" evidence="4">
    <location>
        <begin position="215"/>
        <end position="235"/>
    </location>
</feature>
<dbReference type="SUPFAM" id="SSF48403">
    <property type="entry name" value="Ankyrin repeat"/>
    <property type="match status" value="1"/>
</dbReference>
<dbReference type="PROSITE" id="PS50088">
    <property type="entry name" value="ANK_REPEAT"/>
    <property type="match status" value="1"/>
</dbReference>
<dbReference type="PROSITE" id="PS50297">
    <property type="entry name" value="ANK_REP_REGION"/>
    <property type="match status" value="1"/>
</dbReference>
<feature type="transmembrane region" description="Helical" evidence="5">
    <location>
        <begin position="297"/>
        <end position="319"/>
    </location>
</feature>
<name>A0A135T7U9_9PEZI</name>
<dbReference type="InterPro" id="IPR002110">
    <property type="entry name" value="Ankyrin_rpt"/>
</dbReference>
<reference evidence="7 8" key="1">
    <citation type="submission" date="2014-02" db="EMBL/GenBank/DDBJ databases">
        <title>The genome sequence of Colletotrichum nymphaeae SA-01.</title>
        <authorList>
            <person name="Baroncelli R."/>
            <person name="Thon M.R."/>
        </authorList>
    </citation>
    <scope>NUCLEOTIDE SEQUENCE [LARGE SCALE GENOMIC DNA]</scope>
    <source>
        <strain evidence="7 8">SA-01</strain>
    </source>
</reference>
<accession>A0A135T7U9</accession>
<organism evidence="7 8">
    <name type="scientific">Colletotrichum nymphaeae SA-01</name>
    <dbReference type="NCBI Taxonomy" id="1460502"/>
    <lineage>
        <taxon>Eukaryota</taxon>
        <taxon>Fungi</taxon>
        <taxon>Dikarya</taxon>
        <taxon>Ascomycota</taxon>
        <taxon>Pezizomycotina</taxon>
        <taxon>Sordariomycetes</taxon>
        <taxon>Hypocreomycetidae</taxon>
        <taxon>Glomerellales</taxon>
        <taxon>Glomerellaceae</taxon>
        <taxon>Colletotrichum</taxon>
        <taxon>Colletotrichum acutatum species complex</taxon>
    </lineage>
</organism>
<keyword evidence="5" id="KW-1133">Transmembrane helix</keyword>
<evidence type="ECO:0000256" key="2">
    <source>
        <dbReference type="ARBA" id="ARBA00023043"/>
    </source>
</evidence>
<dbReference type="InterPro" id="IPR036770">
    <property type="entry name" value="Ankyrin_rpt-contain_sf"/>
</dbReference>
<keyword evidence="8" id="KW-1185">Reference proteome</keyword>
<feature type="transmembrane region" description="Helical" evidence="5">
    <location>
        <begin position="63"/>
        <end position="89"/>
    </location>
</feature>
<dbReference type="SMART" id="SM00248">
    <property type="entry name" value="ANK"/>
    <property type="match status" value="6"/>
</dbReference>
<dbReference type="PANTHER" id="PTHR24171">
    <property type="entry name" value="ANKYRIN REPEAT DOMAIN-CONTAINING PROTEIN 39-RELATED"/>
    <property type="match status" value="1"/>
</dbReference>
<feature type="chain" id="PRO_5007803374" description="Ankyrin repeat protein" evidence="6">
    <location>
        <begin position="24"/>
        <end position="1390"/>
    </location>
</feature>
<evidence type="ECO:0000256" key="6">
    <source>
        <dbReference type="SAM" id="SignalP"/>
    </source>
</evidence>
<keyword evidence="1" id="KW-0677">Repeat</keyword>